<keyword evidence="1" id="KW-0802">TPR repeat</keyword>
<sequence>MFDGFARPWLLLLAPLIFWLLRLAFRHFHESRWQELLPPGLAKRLLTGQASQSTSNRLPEPLLAGLLALLFTLVLSGPGSSIDLSSAQRLHQEVVIIQRLAPPERGQVDAMRLLEASQQLLVPFLNNRQQGQTALIFYAGSAHLASPMTPDAATLRQLMSLTHPTVMPRGGDEPGEALRLASQTGLVAEGKAGNAALYWLWVTDRLPSTANLQRLLEAKPAAAELLLILTNDEISRQQEASVEGLPLTLITPRQATDYLEQINRATGPASQQQTAQLEAFREWGHWLLIPALLLVLWQYLGQPWPASFKLRHPFTLLLSMAAAGQLLLASPSAWAWQNQDYQAWQALRNAEPQQTLDKTSKPRLLAEAWFQLGDYTQAALAYEEAIKQLPAVPQKRLDLLFNTGTAWLFAEQPEKALDYFQEVKAEDPEREDNCINYQLAQHLASDKPLPSKENLAGLCGDAQAQEPAPQDSQEDPSDQPRDWQPQRAQCPDCLPLNQEQQETLEQLQEDPWRLLRNRFRNELRERES</sequence>
<feature type="repeat" description="TPR" evidence="1">
    <location>
        <begin position="397"/>
        <end position="430"/>
    </location>
</feature>
<dbReference type="RefSeq" id="WP_091961556.1">
    <property type="nucleotide sequence ID" value="NZ_FOLH01000003.1"/>
</dbReference>
<evidence type="ECO:0000256" key="2">
    <source>
        <dbReference type="SAM" id="MobiDB-lite"/>
    </source>
</evidence>
<protein>
    <submittedName>
        <fullName evidence="3">Uncharacterized protein</fullName>
    </submittedName>
</protein>
<dbReference type="Gene3D" id="3.40.50.410">
    <property type="entry name" value="von Willebrand factor, type A domain"/>
    <property type="match status" value="1"/>
</dbReference>
<keyword evidence="4" id="KW-1185">Reference proteome</keyword>
<dbReference type="InterPro" id="IPR036465">
    <property type="entry name" value="vWFA_dom_sf"/>
</dbReference>
<dbReference type="InterPro" id="IPR011990">
    <property type="entry name" value="TPR-like_helical_dom_sf"/>
</dbReference>
<dbReference type="InterPro" id="IPR019734">
    <property type="entry name" value="TPR_rpt"/>
</dbReference>
<dbReference type="STRING" id="1122252.SAMN05660443_1541"/>
<evidence type="ECO:0000256" key="1">
    <source>
        <dbReference type="PROSITE-ProRule" id="PRU00339"/>
    </source>
</evidence>
<proteinExistence type="predicted"/>
<dbReference type="SMART" id="SM00028">
    <property type="entry name" value="TPR"/>
    <property type="match status" value="2"/>
</dbReference>
<dbReference type="SUPFAM" id="SSF53300">
    <property type="entry name" value="vWA-like"/>
    <property type="match status" value="1"/>
</dbReference>
<organism evidence="3 4">
    <name type="scientific">Marinospirillum celere</name>
    <dbReference type="NCBI Taxonomy" id="1122252"/>
    <lineage>
        <taxon>Bacteria</taxon>
        <taxon>Pseudomonadati</taxon>
        <taxon>Pseudomonadota</taxon>
        <taxon>Gammaproteobacteria</taxon>
        <taxon>Oceanospirillales</taxon>
        <taxon>Oceanospirillaceae</taxon>
        <taxon>Marinospirillum</taxon>
    </lineage>
</organism>
<feature type="region of interest" description="Disordered" evidence="2">
    <location>
        <begin position="462"/>
        <end position="500"/>
    </location>
</feature>
<dbReference type="Proteomes" id="UP000199058">
    <property type="component" value="Unassembled WGS sequence"/>
</dbReference>
<dbReference type="Gene3D" id="1.25.40.10">
    <property type="entry name" value="Tetratricopeptide repeat domain"/>
    <property type="match status" value="1"/>
</dbReference>
<evidence type="ECO:0000313" key="4">
    <source>
        <dbReference type="Proteomes" id="UP000199058"/>
    </source>
</evidence>
<accession>A0A1I1GNR7</accession>
<reference evidence="3 4" key="1">
    <citation type="submission" date="2016-10" db="EMBL/GenBank/DDBJ databases">
        <authorList>
            <person name="de Groot N.N."/>
        </authorList>
    </citation>
    <scope>NUCLEOTIDE SEQUENCE [LARGE SCALE GENOMIC DNA]</scope>
    <source>
        <strain evidence="3 4">DSM 18438</strain>
    </source>
</reference>
<dbReference type="PROSITE" id="PS50005">
    <property type="entry name" value="TPR"/>
    <property type="match status" value="1"/>
</dbReference>
<dbReference type="SUPFAM" id="SSF48452">
    <property type="entry name" value="TPR-like"/>
    <property type="match status" value="1"/>
</dbReference>
<evidence type="ECO:0000313" key="3">
    <source>
        <dbReference type="EMBL" id="SFC13126.1"/>
    </source>
</evidence>
<gene>
    <name evidence="3" type="ORF">SAMN05660443_1541</name>
</gene>
<name>A0A1I1GNR7_9GAMM</name>
<dbReference type="EMBL" id="FOLH01000003">
    <property type="protein sequence ID" value="SFC13126.1"/>
    <property type="molecule type" value="Genomic_DNA"/>
</dbReference>
<dbReference type="AlphaFoldDB" id="A0A1I1GNR7"/>
<dbReference type="OrthoDB" id="9807628at2"/>